<dbReference type="SMART" id="SM00369">
    <property type="entry name" value="LRR_TYP"/>
    <property type="match status" value="3"/>
</dbReference>
<dbReference type="InterPro" id="IPR003591">
    <property type="entry name" value="Leu-rich_rpt_typical-subtyp"/>
</dbReference>
<sequence length="308" mass="34411">MPTAAPCSPLTKARSRLYVTGTRAWWWTLVAGLRLCPSTGLILLMWTFPGRWSWLCPHVGPSSNAPPPTPCREALTLVGAPGSGGPSSPTLTRLRHLSVLDNKLEEVPAELGHLTSLTEINFTSNNLPSLPMQLYQCKEITKLHVARNKLTSLPEGIKALTKLQVLDVAGNKLSMFPVEFDSLPLKELYHEDNRFVRCEPMSSVQDVEVLMLKELAARFVLQQDRDMSSLVHRMLPYYPPLPELLANGSCCALCLNPFLTTWLECVHFVSVNKETKIRSSKTIPVRAFLCSYKCFNTEGHSYYGVARK</sequence>
<dbReference type="AlphaFoldDB" id="A0A6I9NUL9"/>
<dbReference type="SUPFAM" id="SSF52058">
    <property type="entry name" value="L domain-like"/>
    <property type="match status" value="1"/>
</dbReference>
<dbReference type="InterPro" id="IPR050216">
    <property type="entry name" value="LRR_domain-containing"/>
</dbReference>
<evidence type="ECO:0000313" key="7">
    <source>
        <dbReference type="RefSeq" id="XP_010778563.1"/>
    </source>
</evidence>
<evidence type="ECO:0000313" key="6">
    <source>
        <dbReference type="Proteomes" id="UP000504611"/>
    </source>
</evidence>
<dbReference type="Gene3D" id="3.80.10.10">
    <property type="entry name" value="Ribonuclease Inhibitor"/>
    <property type="match status" value="1"/>
</dbReference>
<dbReference type="Proteomes" id="UP000504611">
    <property type="component" value="Unplaced"/>
</dbReference>
<evidence type="ECO:0000256" key="3">
    <source>
        <dbReference type="ARBA" id="ARBA00029588"/>
    </source>
</evidence>
<gene>
    <name evidence="7" type="primary">lrrc69</name>
</gene>
<dbReference type="InterPro" id="IPR032675">
    <property type="entry name" value="LRR_dom_sf"/>
</dbReference>
<keyword evidence="1" id="KW-0433">Leucine-rich repeat</keyword>
<evidence type="ECO:0000256" key="2">
    <source>
        <dbReference type="ARBA" id="ARBA00022737"/>
    </source>
</evidence>
<protein>
    <recommendedName>
        <fullName evidence="3">Protein Sur-8 homolog</fullName>
    </recommendedName>
    <alternativeName>
        <fullName evidence="5">Protein soc-2 homolog</fullName>
    </alternativeName>
    <alternativeName>
        <fullName evidence="4">Protein sur-8 homolog</fullName>
    </alternativeName>
</protein>
<name>A0A6I9NUL9_9TELE</name>
<proteinExistence type="predicted"/>
<organism evidence="6 7">
    <name type="scientific">Notothenia coriiceps</name>
    <name type="common">black rockcod</name>
    <dbReference type="NCBI Taxonomy" id="8208"/>
    <lineage>
        <taxon>Eukaryota</taxon>
        <taxon>Metazoa</taxon>
        <taxon>Chordata</taxon>
        <taxon>Craniata</taxon>
        <taxon>Vertebrata</taxon>
        <taxon>Euteleostomi</taxon>
        <taxon>Actinopterygii</taxon>
        <taxon>Neopterygii</taxon>
        <taxon>Teleostei</taxon>
        <taxon>Neoteleostei</taxon>
        <taxon>Acanthomorphata</taxon>
        <taxon>Eupercaria</taxon>
        <taxon>Perciformes</taxon>
        <taxon>Notothenioidei</taxon>
        <taxon>Nototheniidae</taxon>
        <taxon>Notothenia</taxon>
    </lineage>
</organism>
<keyword evidence="6" id="KW-1185">Reference proteome</keyword>
<dbReference type="GO" id="GO:0005737">
    <property type="term" value="C:cytoplasm"/>
    <property type="evidence" value="ECO:0007669"/>
    <property type="project" value="TreeGrafter"/>
</dbReference>
<dbReference type="RefSeq" id="XP_010778563.1">
    <property type="nucleotide sequence ID" value="XM_010780261.1"/>
</dbReference>
<evidence type="ECO:0000256" key="5">
    <source>
        <dbReference type="ARBA" id="ARBA00032455"/>
    </source>
</evidence>
<dbReference type="GeneID" id="104953330"/>
<keyword evidence="2" id="KW-0677">Repeat</keyword>
<dbReference type="PANTHER" id="PTHR48051">
    <property type="match status" value="1"/>
</dbReference>
<evidence type="ECO:0000256" key="1">
    <source>
        <dbReference type="ARBA" id="ARBA00022614"/>
    </source>
</evidence>
<dbReference type="OrthoDB" id="660555at2759"/>
<evidence type="ECO:0000256" key="4">
    <source>
        <dbReference type="ARBA" id="ARBA00029998"/>
    </source>
</evidence>
<dbReference type="KEGG" id="ncc:104953330"/>
<dbReference type="PANTHER" id="PTHR48051:SF54">
    <property type="entry name" value="LEUCINE-RICH REPEAT-CONTAINING PROTEIN"/>
    <property type="match status" value="1"/>
</dbReference>
<reference evidence="7" key="1">
    <citation type="submission" date="2025-08" db="UniProtKB">
        <authorList>
            <consortium name="RefSeq"/>
        </authorList>
    </citation>
    <scope>IDENTIFICATION</scope>
    <source>
        <tissue evidence="7">Muscle</tissue>
    </source>
</reference>
<accession>A0A6I9NUL9</accession>
<dbReference type="CTD" id="100130742"/>